<dbReference type="PANTHER" id="PTHR11820">
    <property type="entry name" value="ACYLPYRUVASE"/>
    <property type="match status" value="1"/>
</dbReference>
<dbReference type="InterPro" id="IPR011234">
    <property type="entry name" value="Fumarylacetoacetase-like_C"/>
</dbReference>
<dbReference type="SUPFAM" id="SSF56529">
    <property type="entry name" value="FAH"/>
    <property type="match status" value="1"/>
</dbReference>
<gene>
    <name evidence="3" type="ORF">GCM10009126_16200</name>
</gene>
<evidence type="ECO:0000256" key="1">
    <source>
        <dbReference type="ARBA" id="ARBA00022723"/>
    </source>
</evidence>
<dbReference type="Gene3D" id="3.90.850.10">
    <property type="entry name" value="Fumarylacetoacetase-like, C-terminal domain"/>
    <property type="match status" value="1"/>
</dbReference>
<dbReference type="Pfam" id="PF01557">
    <property type="entry name" value="FAA_hydrolase"/>
    <property type="match status" value="1"/>
</dbReference>
<evidence type="ECO:0000313" key="4">
    <source>
        <dbReference type="Proteomes" id="UP001500657"/>
    </source>
</evidence>
<keyword evidence="3" id="KW-0378">Hydrolase</keyword>
<dbReference type="EMBL" id="BAAAFO010000002">
    <property type="protein sequence ID" value="GAA0251575.1"/>
    <property type="molecule type" value="Genomic_DNA"/>
</dbReference>
<name>A0ABP3E6T1_9GAMM</name>
<dbReference type="InterPro" id="IPR036663">
    <property type="entry name" value="Fumarylacetoacetase_C_sf"/>
</dbReference>
<dbReference type="Proteomes" id="UP001500657">
    <property type="component" value="Unassembled WGS sequence"/>
</dbReference>
<evidence type="ECO:0000259" key="2">
    <source>
        <dbReference type="Pfam" id="PF01557"/>
    </source>
</evidence>
<dbReference type="PANTHER" id="PTHR11820:SF90">
    <property type="entry name" value="FLUTATHIONE S-TRANSFERASE"/>
    <property type="match status" value="1"/>
</dbReference>
<sequence length="228" mass="24210">MSYIIDPPALPSLPVIGSDQRFAVRRVFCIGRNYADHAAEMGSVPDLEQPMFFCKPADAVVSDGADVPYPSATASLHHEVEMVVALAGGGIDIEAGKATALVFGYGVGLDLTRRDLQARAKEKGHPWDVAKAFDHSAPVSALRPAAEVTPGADTVLRLEVNGEPRQQTTLEHMLHGVPQIIAALSRLFELKAGDLIFTGTPAGVAALQRGDRFHAELAGVAELDGRIV</sequence>
<protein>
    <submittedName>
        <fullName evidence="3">Fumarylacetoacetate hydrolase family protein</fullName>
    </submittedName>
</protein>
<keyword evidence="1" id="KW-0479">Metal-binding</keyword>
<dbReference type="GO" id="GO:0016787">
    <property type="term" value="F:hydrolase activity"/>
    <property type="evidence" value="ECO:0007669"/>
    <property type="project" value="UniProtKB-KW"/>
</dbReference>
<reference evidence="4" key="1">
    <citation type="journal article" date="2019" name="Int. J. Syst. Evol. Microbiol.">
        <title>The Global Catalogue of Microorganisms (GCM) 10K type strain sequencing project: providing services to taxonomists for standard genome sequencing and annotation.</title>
        <authorList>
            <consortium name="The Broad Institute Genomics Platform"/>
            <consortium name="The Broad Institute Genome Sequencing Center for Infectious Disease"/>
            <person name="Wu L."/>
            <person name="Ma J."/>
        </authorList>
    </citation>
    <scope>NUCLEOTIDE SEQUENCE [LARGE SCALE GENOMIC DNA]</scope>
    <source>
        <strain evidence="4">JCM 16242</strain>
    </source>
</reference>
<evidence type="ECO:0000313" key="3">
    <source>
        <dbReference type="EMBL" id="GAA0251575.1"/>
    </source>
</evidence>
<comment type="caution">
    <text evidence="3">The sequence shown here is derived from an EMBL/GenBank/DDBJ whole genome shotgun (WGS) entry which is preliminary data.</text>
</comment>
<feature type="domain" description="Fumarylacetoacetase-like C-terminal" evidence="2">
    <location>
        <begin position="27"/>
        <end position="227"/>
    </location>
</feature>
<keyword evidence="4" id="KW-1185">Reference proteome</keyword>
<proteinExistence type="predicted"/>
<accession>A0ABP3E6T1</accession>
<organism evidence="3 4">
    <name type="scientific">Rhodanobacter caeni</name>
    <dbReference type="NCBI Taxonomy" id="657654"/>
    <lineage>
        <taxon>Bacteria</taxon>
        <taxon>Pseudomonadati</taxon>
        <taxon>Pseudomonadota</taxon>
        <taxon>Gammaproteobacteria</taxon>
        <taxon>Lysobacterales</taxon>
        <taxon>Rhodanobacteraceae</taxon>
        <taxon>Rhodanobacter</taxon>
    </lineage>
</organism>
<dbReference type="RefSeq" id="WP_343881985.1">
    <property type="nucleotide sequence ID" value="NZ_BAAAFO010000002.1"/>
</dbReference>